<dbReference type="GO" id="GO:0003676">
    <property type="term" value="F:nucleic acid binding"/>
    <property type="evidence" value="ECO:0007669"/>
    <property type="project" value="InterPro"/>
</dbReference>
<evidence type="ECO:0000259" key="1">
    <source>
        <dbReference type="Pfam" id="PF13456"/>
    </source>
</evidence>
<dbReference type="PANTHER" id="PTHR47074:SF48">
    <property type="entry name" value="POLYNUCLEOTIDYL TRANSFERASE, RIBONUCLEASE H-LIKE SUPERFAMILY PROTEIN"/>
    <property type="match status" value="1"/>
</dbReference>
<accession>A0AAW2BPC0</accession>
<sequence length="242" mass="27379">MVDMLQLMEYLMGRVESHDMEVVLVQAWLIWNQRNRVVHGGKFHDPSWLNNRALEFLEEFRTASLLMSPAHRGQSFRETWQPPPPSLFKLNFDAALFSALNRSGFGAVIRNEKGEVMAAMAAKGPEVSCSEEAEFLACRKAIEFAIDAGFSELVIEGDNSSVMKVVSAMQEDYSLLGNVIGDIHHLVRNLQWVRIECTRRGGNRVAHELAQFAKNISQDLFWMEDVPPIVRVALLQDANFSD</sequence>
<dbReference type="Proteomes" id="UP001459277">
    <property type="component" value="Unassembled WGS sequence"/>
</dbReference>
<feature type="domain" description="RNase H type-1" evidence="1">
    <location>
        <begin position="91"/>
        <end position="213"/>
    </location>
</feature>
<reference evidence="2 3" key="1">
    <citation type="submission" date="2024-01" db="EMBL/GenBank/DDBJ databases">
        <title>A telomere-to-telomere, gap-free genome of sweet tea (Lithocarpus litseifolius).</title>
        <authorList>
            <person name="Zhou J."/>
        </authorList>
    </citation>
    <scope>NUCLEOTIDE SEQUENCE [LARGE SCALE GENOMIC DNA]</scope>
    <source>
        <strain evidence="2">Zhou-2022a</strain>
        <tissue evidence="2">Leaf</tissue>
    </source>
</reference>
<dbReference type="Pfam" id="PF13456">
    <property type="entry name" value="RVT_3"/>
    <property type="match status" value="1"/>
</dbReference>
<comment type="caution">
    <text evidence="2">The sequence shown here is derived from an EMBL/GenBank/DDBJ whole genome shotgun (WGS) entry which is preliminary data.</text>
</comment>
<dbReference type="GO" id="GO:0004523">
    <property type="term" value="F:RNA-DNA hybrid ribonuclease activity"/>
    <property type="evidence" value="ECO:0007669"/>
    <property type="project" value="InterPro"/>
</dbReference>
<gene>
    <name evidence="2" type="ORF">SO802_031625</name>
</gene>
<dbReference type="CDD" id="cd06222">
    <property type="entry name" value="RNase_H_like"/>
    <property type="match status" value="1"/>
</dbReference>
<organism evidence="2 3">
    <name type="scientific">Lithocarpus litseifolius</name>
    <dbReference type="NCBI Taxonomy" id="425828"/>
    <lineage>
        <taxon>Eukaryota</taxon>
        <taxon>Viridiplantae</taxon>
        <taxon>Streptophyta</taxon>
        <taxon>Embryophyta</taxon>
        <taxon>Tracheophyta</taxon>
        <taxon>Spermatophyta</taxon>
        <taxon>Magnoliopsida</taxon>
        <taxon>eudicotyledons</taxon>
        <taxon>Gunneridae</taxon>
        <taxon>Pentapetalae</taxon>
        <taxon>rosids</taxon>
        <taxon>fabids</taxon>
        <taxon>Fagales</taxon>
        <taxon>Fagaceae</taxon>
        <taxon>Lithocarpus</taxon>
    </lineage>
</organism>
<evidence type="ECO:0000313" key="3">
    <source>
        <dbReference type="Proteomes" id="UP001459277"/>
    </source>
</evidence>
<dbReference type="InterPro" id="IPR012337">
    <property type="entry name" value="RNaseH-like_sf"/>
</dbReference>
<dbReference type="SUPFAM" id="SSF53098">
    <property type="entry name" value="Ribonuclease H-like"/>
    <property type="match status" value="1"/>
</dbReference>
<keyword evidence="3" id="KW-1185">Reference proteome</keyword>
<dbReference type="InterPro" id="IPR052929">
    <property type="entry name" value="RNase_H-like_EbsB-rel"/>
</dbReference>
<dbReference type="AlphaFoldDB" id="A0AAW2BPC0"/>
<name>A0AAW2BPC0_9ROSI</name>
<dbReference type="Gene3D" id="3.30.420.10">
    <property type="entry name" value="Ribonuclease H-like superfamily/Ribonuclease H"/>
    <property type="match status" value="1"/>
</dbReference>
<dbReference type="PANTHER" id="PTHR47074">
    <property type="entry name" value="BNAC02G40300D PROTEIN"/>
    <property type="match status" value="1"/>
</dbReference>
<dbReference type="InterPro" id="IPR044730">
    <property type="entry name" value="RNase_H-like_dom_plant"/>
</dbReference>
<protein>
    <recommendedName>
        <fullName evidence="1">RNase H type-1 domain-containing protein</fullName>
    </recommendedName>
</protein>
<dbReference type="InterPro" id="IPR036397">
    <property type="entry name" value="RNaseH_sf"/>
</dbReference>
<proteinExistence type="predicted"/>
<dbReference type="InterPro" id="IPR002156">
    <property type="entry name" value="RNaseH_domain"/>
</dbReference>
<evidence type="ECO:0000313" key="2">
    <source>
        <dbReference type="EMBL" id="KAK9986674.1"/>
    </source>
</evidence>
<dbReference type="EMBL" id="JAZDWU010000011">
    <property type="protein sequence ID" value="KAK9986674.1"/>
    <property type="molecule type" value="Genomic_DNA"/>
</dbReference>